<reference evidence="2" key="1">
    <citation type="journal article" date="2023" name="Front. Plant Sci.">
        <title>Chromosomal-level genome assembly of Melastoma candidum provides insights into trichome evolution.</title>
        <authorList>
            <person name="Zhong Y."/>
            <person name="Wu W."/>
            <person name="Sun C."/>
            <person name="Zou P."/>
            <person name="Liu Y."/>
            <person name="Dai S."/>
            <person name="Zhou R."/>
        </authorList>
    </citation>
    <scope>NUCLEOTIDE SEQUENCE [LARGE SCALE GENOMIC DNA]</scope>
</reference>
<keyword evidence="2" id="KW-1185">Reference proteome</keyword>
<evidence type="ECO:0000313" key="2">
    <source>
        <dbReference type="Proteomes" id="UP001057402"/>
    </source>
</evidence>
<gene>
    <name evidence="1" type="ORF">MLD38_009188</name>
</gene>
<evidence type="ECO:0000313" key="1">
    <source>
        <dbReference type="EMBL" id="KAI4383338.1"/>
    </source>
</evidence>
<protein>
    <submittedName>
        <fullName evidence="1">Uncharacterized protein</fullName>
    </submittedName>
</protein>
<proteinExistence type="predicted"/>
<accession>A0ACB9RWE9</accession>
<name>A0ACB9RWE9_9MYRT</name>
<organism evidence="1 2">
    <name type="scientific">Melastoma candidum</name>
    <dbReference type="NCBI Taxonomy" id="119954"/>
    <lineage>
        <taxon>Eukaryota</taxon>
        <taxon>Viridiplantae</taxon>
        <taxon>Streptophyta</taxon>
        <taxon>Embryophyta</taxon>
        <taxon>Tracheophyta</taxon>
        <taxon>Spermatophyta</taxon>
        <taxon>Magnoliopsida</taxon>
        <taxon>eudicotyledons</taxon>
        <taxon>Gunneridae</taxon>
        <taxon>Pentapetalae</taxon>
        <taxon>rosids</taxon>
        <taxon>malvids</taxon>
        <taxon>Myrtales</taxon>
        <taxon>Melastomataceae</taxon>
        <taxon>Melastomatoideae</taxon>
        <taxon>Melastomateae</taxon>
        <taxon>Melastoma</taxon>
    </lineage>
</organism>
<dbReference type="EMBL" id="CM042882">
    <property type="protein sequence ID" value="KAI4383338.1"/>
    <property type="molecule type" value="Genomic_DNA"/>
</dbReference>
<dbReference type="Proteomes" id="UP001057402">
    <property type="component" value="Chromosome 3"/>
</dbReference>
<comment type="caution">
    <text evidence="1">The sequence shown here is derived from an EMBL/GenBank/DDBJ whole genome shotgun (WGS) entry which is preliminary data.</text>
</comment>
<sequence>MIELRSTWPGEYSARVELEIEVSGIYSNRDRLVGRGLQQGCLTVGRDILVSGYVYCRIGFLLYVAFPVDSLVRVTRLSGQAMTLDELESAVHPTSLAPLVDSMNVAVDELLLRKRDQLPCGDLVDAFHSCHRRESPAASCKVLNPVNKRSATIG</sequence>